<name>A0ABD0QNL8_CIRMR</name>
<feature type="non-terminal residue" evidence="1">
    <location>
        <position position="1"/>
    </location>
</feature>
<dbReference type="Proteomes" id="UP001529510">
    <property type="component" value="Unassembled WGS sequence"/>
</dbReference>
<reference evidence="1 2" key="1">
    <citation type="submission" date="2024-05" db="EMBL/GenBank/DDBJ databases">
        <title>Genome sequencing and assembly of Indian major carp, Cirrhinus mrigala (Hamilton, 1822).</title>
        <authorList>
            <person name="Mohindra V."/>
            <person name="Chowdhury L.M."/>
            <person name="Lal K."/>
            <person name="Jena J.K."/>
        </authorList>
    </citation>
    <scope>NUCLEOTIDE SEQUENCE [LARGE SCALE GENOMIC DNA]</scope>
    <source>
        <strain evidence="1">CM1030</strain>
        <tissue evidence="1">Blood</tissue>
    </source>
</reference>
<protein>
    <submittedName>
        <fullName evidence="1">Uncharacterized protein</fullName>
    </submittedName>
</protein>
<dbReference type="AlphaFoldDB" id="A0ABD0QNL8"/>
<feature type="non-terminal residue" evidence="1">
    <location>
        <position position="109"/>
    </location>
</feature>
<evidence type="ECO:0000313" key="1">
    <source>
        <dbReference type="EMBL" id="KAL0187686.1"/>
    </source>
</evidence>
<sequence length="109" mass="12417">RSKIRIINYLDDLESSMSLSQWVVFLGTVTDAAQMRAWLAPECLLAIQQLVASFTSGAYRPLKVFQMMLTLMSQLWHINGLEMMVFLALKTFLPALKGRHVLIRCNNVT</sequence>
<proteinExistence type="predicted"/>
<evidence type="ECO:0000313" key="2">
    <source>
        <dbReference type="Proteomes" id="UP001529510"/>
    </source>
</evidence>
<keyword evidence="2" id="KW-1185">Reference proteome</keyword>
<organism evidence="1 2">
    <name type="scientific">Cirrhinus mrigala</name>
    <name type="common">Mrigala</name>
    <dbReference type="NCBI Taxonomy" id="683832"/>
    <lineage>
        <taxon>Eukaryota</taxon>
        <taxon>Metazoa</taxon>
        <taxon>Chordata</taxon>
        <taxon>Craniata</taxon>
        <taxon>Vertebrata</taxon>
        <taxon>Euteleostomi</taxon>
        <taxon>Actinopterygii</taxon>
        <taxon>Neopterygii</taxon>
        <taxon>Teleostei</taxon>
        <taxon>Ostariophysi</taxon>
        <taxon>Cypriniformes</taxon>
        <taxon>Cyprinidae</taxon>
        <taxon>Labeoninae</taxon>
        <taxon>Labeonini</taxon>
        <taxon>Cirrhinus</taxon>
    </lineage>
</organism>
<accession>A0ABD0QNL8</accession>
<dbReference type="EMBL" id="JAMKFB020000007">
    <property type="protein sequence ID" value="KAL0187686.1"/>
    <property type="molecule type" value="Genomic_DNA"/>
</dbReference>
<comment type="caution">
    <text evidence="1">The sequence shown here is derived from an EMBL/GenBank/DDBJ whole genome shotgun (WGS) entry which is preliminary data.</text>
</comment>
<gene>
    <name evidence="1" type="ORF">M9458_014785</name>
</gene>